<dbReference type="PROSITE" id="PS00061">
    <property type="entry name" value="ADH_SHORT"/>
    <property type="match status" value="1"/>
</dbReference>
<organism evidence="4 5">
    <name type="scientific">Ferruginibacter yonginensis</name>
    <dbReference type="NCBI Taxonomy" id="1310416"/>
    <lineage>
        <taxon>Bacteria</taxon>
        <taxon>Pseudomonadati</taxon>
        <taxon>Bacteroidota</taxon>
        <taxon>Chitinophagia</taxon>
        <taxon>Chitinophagales</taxon>
        <taxon>Chitinophagaceae</taxon>
        <taxon>Ferruginibacter</taxon>
    </lineage>
</organism>
<dbReference type="RefSeq" id="WP_379707599.1">
    <property type="nucleotide sequence ID" value="NZ_JBHSCZ010000001.1"/>
</dbReference>
<dbReference type="EMBL" id="JBHSCZ010000001">
    <property type="protein sequence ID" value="MFC4262239.1"/>
    <property type="molecule type" value="Genomic_DNA"/>
</dbReference>
<dbReference type="InterPro" id="IPR036291">
    <property type="entry name" value="NAD(P)-bd_dom_sf"/>
</dbReference>
<dbReference type="PANTHER" id="PTHR42901:SF1">
    <property type="entry name" value="ALCOHOL DEHYDROGENASE"/>
    <property type="match status" value="1"/>
</dbReference>
<evidence type="ECO:0000256" key="2">
    <source>
        <dbReference type="ARBA" id="ARBA00023002"/>
    </source>
</evidence>
<dbReference type="Proteomes" id="UP001595907">
    <property type="component" value="Unassembled WGS sequence"/>
</dbReference>
<protein>
    <submittedName>
        <fullName evidence="4">SDR family NAD(P)-dependent oxidoreductase</fullName>
    </submittedName>
</protein>
<proteinExistence type="inferred from homology"/>
<keyword evidence="2" id="KW-0560">Oxidoreductase</keyword>
<dbReference type="PANTHER" id="PTHR42901">
    <property type="entry name" value="ALCOHOL DEHYDROGENASE"/>
    <property type="match status" value="1"/>
</dbReference>
<dbReference type="Pfam" id="PF00106">
    <property type="entry name" value="adh_short"/>
    <property type="match status" value="1"/>
</dbReference>
<dbReference type="SUPFAM" id="SSF51735">
    <property type="entry name" value="NAD(P)-binding Rossmann-fold domains"/>
    <property type="match status" value="1"/>
</dbReference>
<gene>
    <name evidence="4" type="ORF">ACFOWM_05090</name>
</gene>
<comment type="similarity">
    <text evidence="1 3">Belongs to the short-chain dehydrogenases/reductases (SDR) family.</text>
</comment>
<evidence type="ECO:0000313" key="4">
    <source>
        <dbReference type="EMBL" id="MFC4262239.1"/>
    </source>
</evidence>
<accession>A0ABV8QQ64</accession>
<reference evidence="5" key="1">
    <citation type="journal article" date="2019" name="Int. J. Syst. Evol. Microbiol.">
        <title>The Global Catalogue of Microorganisms (GCM) 10K type strain sequencing project: providing services to taxonomists for standard genome sequencing and annotation.</title>
        <authorList>
            <consortium name="The Broad Institute Genomics Platform"/>
            <consortium name="The Broad Institute Genome Sequencing Center for Infectious Disease"/>
            <person name="Wu L."/>
            <person name="Ma J."/>
        </authorList>
    </citation>
    <scope>NUCLEOTIDE SEQUENCE [LARGE SCALE GENOMIC DNA]</scope>
    <source>
        <strain evidence="5">CECT 8289</strain>
    </source>
</reference>
<comment type="caution">
    <text evidence="4">The sequence shown here is derived from an EMBL/GenBank/DDBJ whole genome shotgun (WGS) entry which is preliminary data.</text>
</comment>
<dbReference type="PRINTS" id="PR00081">
    <property type="entry name" value="GDHRDH"/>
</dbReference>
<dbReference type="Gene3D" id="3.40.50.720">
    <property type="entry name" value="NAD(P)-binding Rossmann-like Domain"/>
    <property type="match status" value="1"/>
</dbReference>
<sequence length="252" mass="27293">MSKTVFVTGATSGIGKACAEKFAKNGYDVVITGRRVDLLNQVKSHLEKNYSIKVTALEFDVQNRAAVFTSVENIISLHPTIDILINNAGLALGRDAFDEANIDDWETMMNTNVTGLLYITRALMPHLKASKGHIINIGSIAGKEVYENGNAYCASKFAVDALSKAMRIDLVKHGIKVTSVNPGAVETEFSIVRFKGDTTKAKAAYIGYTPLVAADVADTIFYCASLPAHVCINDLTIMSTQQANATMFFKES</sequence>
<evidence type="ECO:0000256" key="1">
    <source>
        <dbReference type="ARBA" id="ARBA00006484"/>
    </source>
</evidence>
<keyword evidence="5" id="KW-1185">Reference proteome</keyword>
<dbReference type="InterPro" id="IPR002347">
    <property type="entry name" value="SDR_fam"/>
</dbReference>
<evidence type="ECO:0000256" key="3">
    <source>
        <dbReference type="RuleBase" id="RU000363"/>
    </source>
</evidence>
<evidence type="ECO:0000313" key="5">
    <source>
        <dbReference type="Proteomes" id="UP001595907"/>
    </source>
</evidence>
<dbReference type="InterPro" id="IPR020904">
    <property type="entry name" value="Sc_DH/Rdtase_CS"/>
</dbReference>
<dbReference type="PRINTS" id="PR00080">
    <property type="entry name" value="SDRFAMILY"/>
</dbReference>
<name>A0ABV8QQ64_9BACT</name>